<reference evidence="2 3" key="1">
    <citation type="journal article" name="Sci. Rep.">
        <title>Genome-scale phylogenetic analyses confirm Olpidium as the closest living zoosporic fungus to the non-flagellated, terrestrial fungi.</title>
        <authorList>
            <person name="Chang Y."/>
            <person name="Rochon D."/>
            <person name="Sekimoto S."/>
            <person name="Wang Y."/>
            <person name="Chovatia M."/>
            <person name="Sandor L."/>
            <person name="Salamov A."/>
            <person name="Grigoriev I.V."/>
            <person name="Stajich J.E."/>
            <person name="Spatafora J.W."/>
        </authorList>
    </citation>
    <scope>NUCLEOTIDE SEQUENCE [LARGE SCALE GENOMIC DNA]</scope>
    <source>
        <strain evidence="2">S191</strain>
    </source>
</reference>
<dbReference type="InterPro" id="IPR040202">
    <property type="entry name" value="Brl1/Brr6"/>
</dbReference>
<organism evidence="2 3">
    <name type="scientific">Olpidium bornovanus</name>
    <dbReference type="NCBI Taxonomy" id="278681"/>
    <lineage>
        <taxon>Eukaryota</taxon>
        <taxon>Fungi</taxon>
        <taxon>Fungi incertae sedis</taxon>
        <taxon>Olpidiomycota</taxon>
        <taxon>Olpidiomycotina</taxon>
        <taxon>Olpidiomycetes</taxon>
        <taxon>Olpidiales</taxon>
        <taxon>Olpidiaceae</taxon>
        <taxon>Olpidium</taxon>
    </lineage>
</organism>
<sequence>MSQCSEKYLENKCTPGDRVPAIEQACRAWESYPFASTFFDFSSSLAGFRFSFATLRLDPSPKYALTSSFTCMYRDPTVVGRAKVSAETFAEIINSFVEPISYKTM</sequence>
<name>A0A8H8A0M9_9FUNG</name>
<dbReference type="GO" id="GO:0031965">
    <property type="term" value="C:nuclear membrane"/>
    <property type="evidence" value="ECO:0007669"/>
    <property type="project" value="InterPro"/>
</dbReference>
<dbReference type="Pfam" id="PF10104">
    <property type="entry name" value="Brr6_like_C_C"/>
    <property type="match status" value="2"/>
</dbReference>
<dbReference type="SMART" id="SM01042">
    <property type="entry name" value="Brr6_like_C_C"/>
    <property type="match status" value="1"/>
</dbReference>
<dbReference type="OrthoDB" id="5961at2759"/>
<dbReference type="PANTHER" id="PTHR28136:SF1">
    <property type="entry name" value="NUCLEUS EXPORT PROTEIN BRL1"/>
    <property type="match status" value="1"/>
</dbReference>
<keyword evidence="3" id="KW-1185">Reference proteome</keyword>
<dbReference type="PANTHER" id="PTHR28136">
    <property type="entry name" value="NUCLEUS EXPORT PROTEIN BRR6"/>
    <property type="match status" value="1"/>
</dbReference>
<dbReference type="AlphaFoldDB" id="A0A8H8A0M9"/>
<proteinExistence type="predicted"/>
<protein>
    <recommendedName>
        <fullName evidence="1">Brl1/Brr6 domain-containing protein</fullName>
    </recommendedName>
</protein>
<dbReference type="GO" id="GO:0006998">
    <property type="term" value="P:nuclear envelope organization"/>
    <property type="evidence" value="ECO:0007669"/>
    <property type="project" value="InterPro"/>
</dbReference>
<evidence type="ECO:0000313" key="3">
    <source>
        <dbReference type="Proteomes" id="UP000673691"/>
    </source>
</evidence>
<dbReference type="Proteomes" id="UP000673691">
    <property type="component" value="Unassembled WGS sequence"/>
</dbReference>
<evidence type="ECO:0000259" key="1">
    <source>
        <dbReference type="SMART" id="SM01042"/>
    </source>
</evidence>
<evidence type="ECO:0000313" key="2">
    <source>
        <dbReference type="EMBL" id="KAG5462821.1"/>
    </source>
</evidence>
<dbReference type="EMBL" id="JAEFCI010001562">
    <property type="protein sequence ID" value="KAG5462821.1"/>
    <property type="molecule type" value="Genomic_DNA"/>
</dbReference>
<accession>A0A8H8A0M9</accession>
<gene>
    <name evidence="2" type="ORF">BJ554DRAFT_3411</name>
</gene>
<dbReference type="InterPro" id="IPR018767">
    <property type="entry name" value="Brl1/Brr6_dom"/>
</dbReference>
<feature type="non-terminal residue" evidence="2">
    <location>
        <position position="105"/>
    </location>
</feature>
<feature type="domain" description="Brl1/Brr6" evidence="1">
    <location>
        <begin position="1"/>
        <end position="105"/>
    </location>
</feature>
<dbReference type="GO" id="GO:0055088">
    <property type="term" value="P:lipid homeostasis"/>
    <property type="evidence" value="ECO:0007669"/>
    <property type="project" value="InterPro"/>
</dbReference>
<comment type="caution">
    <text evidence="2">The sequence shown here is derived from an EMBL/GenBank/DDBJ whole genome shotgun (WGS) entry which is preliminary data.</text>
</comment>